<protein>
    <submittedName>
        <fullName evidence="1">Uncharacterized protein</fullName>
    </submittedName>
</protein>
<evidence type="ECO:0000313" key="1">
    <source>
        <dbReference type="EMBL" id="SVD91694.1"/>
    </source>
</evidence>
<proteinExistence type="predicted"/>
<dbReference type="AlphaFoldDB" id="A0A382Z855"/>
<dbReference type="EMBL" id="UINC01181808">
    <property type="protein sequence ID" value="SVD91694.1"/>
    <property type="molecule type" value="Genomic_DNA"/>
</dbReference>
<name>A0A382Z855_9ZZZZ</name>
<dbReference type="SUPFAM" id="SSF53448">
    <property type="entry name" value="Nucleotide-diphospho-sugar transferases"/>
    <property type="match status" value="1"/>
</dbReference>
<reference evidence="1" key="1">
    <citation type="submission" date="2018-05" db="EMBL/GenBank/DDBJ databases">
        <authorList>
            <person name="Lanie J.A."/>
            <person name="Ng W.-L."/>
            <person name="Kazmierczak K.M."/>
            <person name="Andrzejewski T.M."/>
            <person name="Davidsen T.M."/>
            <person name="Wayne K.J."/>
            <person name="Tettelin H."/>
            <person name="Glass J.I."/>
            <person name="Rusch D."/>
            <person name="Podicherti R."/>
            <person name="Tsui H.-C.T."/>
            <person name="Winkler M.E."/>
        </authorList>
    </citation>
    <scope>NUCLEOTIDE SEQUENCE</scope>
</reference>
<gene>
    <name evidence="1" type="ORF">METZ01_LOCUS444548</name>
</gene>
<dbReference type="InterPro" id="IPR029044">
    <property type="entry name" value="Nucleotide-diphossugar_trans"/>
</dbReference>
<sequence length="129" mass="14785">GGMPLYKYISNRVLTLAENLIIQQKLSEYHTGYRAFSRKVLETIPLLENSDDFVFDNQMLCQILYFGFDVGEVSCPALYFPDASSISFSRSMTYGMGVMQTAMKYAFAKRDMGHFKIFNPKGKKLKIYS</sequence>
<organism evidence="1">
    <name type="scientific">marine metagenome</name>
    <dbReference type="NCBI Taxonomy" id="408172"/>
    <lineage>
        <taxon>unclassified sequences</taxon>
        <taxon>metagenomes</taxon>
        <taxon>ecological metagenomes</taxon>
    </lineage>
</organism>
<feature type="non-terminal residue" evidence="1">
    <location>
        <position position="1"/>
    </location>
</feature>
<accession>A0A382Z855</accession>